<feature type="non-terminal residue" evidence="2">
    <location>
        <position position="80"/>
    </location>
</feature>
<gene>
    <name evidence="1" type="ORF">BYL167_LOCUS35861</name>
    <name evidence="2" type="ORF">GIL414_LOCUS42752</name>
</gene>
<name>A0A8S3A7J1_9BILA</name>
<feature type="non-terminal residue" evidence="2">
    <location>
        <position position="1"/>
    </location>
</feature>
<comment type="caution">
    <text evidence="2">The sequence shown here is derived from an EMBL/GenBank/DDBJ whole genome shotgun (WGS) entry which is preliminary data.</text>
</comment>
<protein>
    <submittedName>
        <fullName evidence="2">Uncharacterized protein</fullName>
    </submittedName>
</protein>
<dbReference type="Proteomes" id="UP000681720">
    <property type="component" value="Unassembled WGS sequence"/>
</dbReference>
<reference evidence="2" key="1">
    <citation type="submission" date="2021-02" db="EMBL/GenBank/DDBJ databases">
        <authorList>
            <person name="Nowell W R."/>
        </authorList>
    </citation>
    <scope>NUCLEOTIDE SEQUENCE</scope>
</reference>
<organism evidence="2 3">
    <name type="scientific">Rotaria magnacalcarata</name>
    <dbReference type="NCBI Taxonomy" id="392030"/>
    <lineage>
        <taxon>Eukaryota</taxon>
        <taxon>Metazoa</taxon>
        <taxon>Spiralia</taxon>
        <taxon>Gnathifera</taxon>
        <taxon>Rotifera</taxon>
        <taxon>Eurotatoria</taxon>
        <taxon>Bdelloidea</taxon>
        <taxon>Philodinida</taxon>
        <taxon>Philodinidae</taxon>
        <taxon>Rotaria</taxon>
    </lineage>
</organism>
<dbReference type="Proteomes" id="UP000681967">
    <property type="component" value="Unassembled WGS sequence"/>
</dbReference>
<evidence type="ECO:0000313" key="1">
    <source>
        <dbReference type="EMBL" id="CAF4497703.1"/>
    </source>
</evidence>
<sequence>KYYHLASQDVHRALDLLSSNEEDDVRRQRLEQRLQQCLRHKAEDEQIINDDNTQLEHELEQLKLNQTFNTNYSSLTSHAD</sequence>
<dbReference type="EMBL" id="CAJOBJ010124575">
    <property type="protein sequence ID" value="CAF4693016.1"/>
    <property type="molecule type" value="Genomic_DNA"/>
</dbReference>
<dbReference type="AlphaFoldDB" id="A0A8S3A7J1"/>
<accession>A0A8S3A7J1</accession>
<dbReference type="EMBL" id="CAJOBH010076708">
    <property type="protein sequence ID" value="CAF4497703.1"/>
    <property type="molecule type" value="Genomic_DNA"/>
</dbReference>
<proteinExistence type="predicted"/>
<evidence type="ECO:0000313" key="3">
    <source>
        <dbReference type="Proteomes" id="UP000681720"/>
    </source>
</evidence>
<evidence type="ECO:0000313" key="2">
    <source>
        <dbReference type="EMBL" id="CAF4693016.1"/>
    </source>
</evidence>